<dbReference type="EMBL" id="JBHSRF010000085">
    <property type="protein sequence ID" value="MFC6086389.1"/>
    <property type="molecule type" value="Genomic_DNA"/>
</dbReference>
<proteinExistence type="predicted"/>
<feature type="region of interest" description="Disordered" evidence="1">
    <location>
        <begin position="1"/>
        <end position="64"/>
    </location>
</feature>
<evidence type="ECO:0000313" key="3">
    <source>
        <dbReference type="Proteomes" id="UP001596137"/>
    </source>
</evidence>
<accession>A0ABW1NSQ9</accession>
<feature type="compositionally biased region" description="Low complexity" evidence="1">
    <location>
        <begin position="25"/>
        <end position="40"/>
    </location>
</feature>
<evidence type="ECO:0000256" key="1">
    <source>
        <dbReference type="SAM" id="MobiDB-lite"/>
    </source>
</evidence>
<keyword evidence="3" id="KW-1185">Reference proteome</keyword>
<reference evidence="3" key="1">
    <citation type="journal article" date="2019" name="Int. J. Syst. Evol. Microbiol.">
        <title>The Global Catalogue of Microorganisms (GCM) 10K type strain sequencing project: providing services to taxonomists for standard genome sequencing and annotation.</title>
        <authorList>
            <consortium name="The Broad Institute Genomics Platform"/>
            <consortium name="The Broad Institute Genome Sequencing Center for Infectious Disease"/>
            <person name="Wu L."/>
            <person name="Ma J."/>
        </authorList>
    </citation>
    <scope>NUCLEOTIDE SEQUENCE [LARGE SCALE GENOMIC DNA]</scope>
    <source>
        <strain evidence="3">JCM 30346</strain>
    </source>
</reference>
<gene>
    <name evidence="2" type="ORF">ACFP1K_34825</name>
</gene>
<dbReference type="RefSeq" id="WP_380761528.1">
    <property type="nucleotide sequence ID" value="NZ_JBHSRF010000085.1"/>
</dbReference>
<protein>
    <recommendedName>
        <fullName evidence="4">LysR family transcriptional regulator</fullName>
    </recommendedName>
</protein>
<dbReference type="Proteomes" id="UP001596137">
    <property type="component" value="Unassembled WGS sequence"/>
</dbReference>
<organism evidence="2 3">
    <name type="scientific">Sphaerisporangium aureirubrum</name>
    <dbReference type="NCBI Taxonomy" id="1544736"/>
    <lineage>
        <taxon>Bacteria</taxon>
        <taxon>Bacillati</taxon>
        <taxon>Actinomycetota</taxon>
        <taxon>Actinomycetes</taxon>
        <taxon>Streptosporangiales</taxon>
        <taxon>Streptosporangiaceae</taxon>
        <taxon>Sphaerisporangium</taxon>
    </lineage>
</organism>
<evidence type="ECO:0000313" key="2">
    <source>
        <dbReference type="EMBL" id="MFC6086389.1"/>
    </source>
</evidence>
<name>A0ABW1NSQ9_9ACTN</name>
<sequence length="64" mass="6801">MIETFAAAGLLRTGGRPTEAGRHFATGTRRALAAARTRPAPHSHAPSYPLVTAHHTRHQHPAAS</sequence>
<evidence type="ECO:0008006" key="4">
    <source>
        <dbReference type="Google" id="ProtNLM"/>
    </source>
</evidence>
<comment type="caution">
    <text evidence="2">The sequence shown here is derived from an EMBL/GenBank/DDBJ whole genome shotgun (WGS) entry which is preliminary data.</text>
</comment>
<feature type="compositionally biased region" description="Basic residues" evidence="1">
    <location>
        <begin position="54"/>
        <end position="64"/>
    </location>
</feature>